<dbReference type="EMBL" id="CP090893">
    <property type="protein sequence ID" value="ULT99021.1"/>
    <property type="molecule type" value="Genomic_DNA"/>
</dbReference>
<accession>A0AAE9IML9</accession>
<keyword evidence="3" id="KW-0012">Acyltransferase</keyword>
<keyword evidence="2" id="KW-0808">Transferase</keyword>
<dbReference type="Proteomes" id="UP000827892">
    <property type="component" value="Chromosome III"/>
</dbReference>
<dbReference type="GO" id="GO:0008080">
    <property type="term" value="F:N-acetyltransferase activity"/>
    <property type="evidence" value="ECO:0007669"/>
    <property type="project" value="InterPro"/>
</dbReference>
<reference evidence="6 7" key="1">
    <citation type="submission" date="2022-05" db="EMBL/GenBank/DDBJ databases">
        <title>Chromosome-level reference genomes for two strains of Caenorhabditis briggsae: an improved platform for comparative genomics.</title>
        <authorList>
            <person name="Stevens L."/>
            <person name="Andersen E.C."/>
        </authorList>
    </citation>
    <scope>NUCLEOTIDE SEQUENCE [LARGE SCALE GENOMIC DNA]</scope>
    <source>
        <strain evidence="6">QX1410_ONT</strain>
        <tissue evidence="6">Whole-organism</tissue>
    </source>
</reference>
<dbReference type="InterPro" id="IPR039135">
    <property type="entry name" value="NAT9-like"/>
</dbReference>
<protein>
    <recommendedName>
        <fullName evidence="4">N-acetyltransferase 9-like protein</fullName>
    </recommendedName>
</protein>
<name>A0AAE9IML9_CAEBR</name>
<dbReference type="OMA" id="WHVPRYH"/>
<dbReference type="SUPFAM" id="SSF55729">
    <property type="entry name" value="Acyl-CoA N-acyltransferases (Nat)"/>
    <property type="match status" value="1"/>
</dbReference>
<comment type="similarity">
    <text evidence="1">Belongs to the acetyltransferase family. GNAT subfamily.</text>
</comment>
<feature type="domain" description="N-acetyltransferase" evidence="5">
    <location>
        <begin position="34"/>
        <end position="178"/>
    </location>
</feature>
<dbReference type="FunFam" id="3.40.630.30:FF:000132">
    <property type="entry name" value="N-acetyltransferase 9-like protein"/>
    <property type="match status" value="1"/>
</dbReference>
<dbReference type="InterPro" id="IPR016181">
    <property type="entry name" value="Acyl_CoA_acyltransferase"/>
</dbReference>
<dbReference type="SMR" id="A0AAE9IML9"/>
<organism evidence="6 7">
    <name type="scientific">Caenorhabditis briggsae</name>
    <dbReference type="NCBI Taxonomy" id="6238"/>
    <lineage>
        <taxon>Eukaryota</taxon>
        <taxon>Metazoa</taxon>
        <taxon>Ecdysozoa</taxon>
        <taxon>Nematoda</taxon>
        <taxon>Chromadorea</taxon>
        <taxon>Rhabditida</taxon>
        <taxon>Rhabditina</taxon>
        <taxon>Rhabditomorpha</taxon>
        <taxon>Rhabditoidea</taxon>
        <taxon>Rhabditidae</taxon>
        <taxon>Peloderinae</taxon>
        <taxon>Caenorhabditis</taxon>
    </lineage>
</organism>
<dbReference type="Gene3D" id="3.40.630.30">
    <property type="match status" value="1"/>
</dbReference>
<evidence type="ECO:0000256" key="3">
    <source>
        <dbReference type="ARBA" id="ARBA00023315"/>
    </source>
</evidence>
<dbReference type="KEGG" id="cbr:CBG_11716"/>
<evidence type="ECO:0000313" key="7">
    <source>
        <dbReference type="Proteomes" id="UP000827892"/>
    </source>
</evidence>
<dbReference type="PROSITE" id="PS51186">
    <property type="entry name" value="GNAT"/>
    <property type="match status" value="1"/>
</dbReference>
<dbReference type="PANTHER" id="PTHR13256:SF16">
    <property type="entry name" value="ALPHA_BETA-TUBULIN-N-ACETYLTRANSFERASE 9"/>
    <property type="match status" value="1"/>
</dbReference>
<dbReference type="PANTHER" id="PTHR13256">
    <property type="entry name" value="N-ACETYLTRANSFERASE 9"/>
    <property type="match status" value="1"/>
</dbReference>
<dbReference type="Pfam" id="PF13302">
    <property type="entry name" value="Acetyltransf_3"/>
    <property type="match status" value="1"/>
</dbReference>
<evidence type="ECO:0000256" key="4">
    <source>
        <dbReference type="ARBA" id="ARBA00069551"/>
    </source>
</evidence>
<sequence length="198" mass="23005">MKLNENVKIVAEKCVLVPYEPCHVEKYHKWMEDEEIRRLTGSERLSLEEEFEMQKSWREDDDKLTFIVLSREEGEETNRMLGDVNLFISKSENLEEEEDVGEVEVMIAEPRGRGKGIGQEAVSLIISWAFKNLQIARFCVKITEDNAPSLSLFEKKLGFKRVSYSSAFKEITMELPGERLESHFGRFLGENSQILEHK</sequence>
<dbReference type="AlphaFoldDB" id="A0AAE9IML9"/>
<dbReference type="InterPro" id="IPR000182">
    <property type="entry name" value="GNAT_dom"/>
</dbReference>
<evidence type="ECO:0000259" key="5">
    <source>
        <dbReference type="PROSITE" id="PS51186"/>
    </source>
</evidence>
<evidence type="ECO:0000256" key="2">
    <source>
        <dbReference type="ARBA" id="ARBA00022679"/>
    </source>
</evidence>
<proteinExistence type="inferred from homology"/>
<evidence type="ECO:0000256" key="1">
    <source>
        <dbReference type="ARBA" id="ARBA00009342"/>
    </source>
</evidence>
<evidence type="ECO:0000313" key="6">
    <source>
        <dbReference type="EMBL" id="ULT99021.1"/>
    </source>
</evidence>
<gene>
    <name evidence="6" type="ORF">L3Y34_000401</name>
</gene>